<dbReference type="PANTHER" id="PTHR24271">
    <property type="entry name" value="KALLIKREIN-RELATED"/>
    <property type="match status" value="1"/>
</dbReference>
<keyword evidence="5" id="KW-1185">Reference proteome</keyword>
<sequence>MIRYSVLVYSEQCLQCLKMGDLTVHIGEHDLRKHDDGEQISKVAKLIRYPEYEASTLKNDIMLVRLDTPALLGDKIKTIPVAKECVPVGTKCVVSGWGTTTFPAVNYAYRLQCLEISIVSKDICNTTYGALFNDNHICAGAIEGGKDSCRGDSGSSLVCNGILHGIVSWGPQKCGDKNKPAAYTEICKFWKWIEETIRIN</sequence>
<evidence type="ECO:0000256" key="1">
    <source>
        <dbReference type="ARBA" id="ARBA00009228"/>
    </source>
</evidence>
<reference evidence="4 5" key="1">
    <citation type="journal article" date="2022" name="Gigascience">
        <title>A chromosome-level genome assembly and annotation of the desert horned lizard, Phrynosoma platyrhinos, provides insight into chromosomal rearrangements among reptiles.</title>
        <authorList>
            <person name="Koochekian N."/>
            <person name="Ascanio A."/>
            <person name="Farleigh K."/>
            <person name="Card D.C."/>
            <person name="Schield D.R."/>
            <person name="Castoe T.A."/>
            <person name="Jezkova T."/>
        </authorList>
    </citation>
    <scope>NUCLEOTIDE SEQUENCE [LARGE SCALE GENOMIC DNA]</scope>
    <source>
        <strain evidence="4">NK-2021</strain>
    </source>
</reference>
<dbReference type="InterPro" id="IPR033116">
    <property type="entry name" value="TRYPSIN_SER"/>
</dbReference>
<evidence type="ECO:0000259" key="3">
    <source>
        <dbReference type="PROSITE" id="PS50240"/>
    </source>
</evidence>
<evidence type="ECO:0000256" key="2">
    <source>
        <dbReference type="ARBA" id="ARBA00023157"/>
    </source>
</evidence>
<name>A0ABQ7TPF1_PHRPL</name>
<dbReference type="Proteomes" id="UP000826234">
    <property type="component" value="Unassembled WGS sequence"/>
</dbReference>
<dbReference type="InterPro" id="IPR001314">
    <property type="entry name" value="Peptidase_S1A"/>
</dbReference>
<evidence type="ECO:0000313" key="5">
    <source>
        <dbReference type="Proteomes" id="UP000826234"/>
    </source>
</evidence>
<protein>
    <recommendedName>
        <fullName evidence="3">Peptidase S1 domain-containing protein</fullName>
    </recommendedName>
</protein>
<dbReference type="Gene3D" id="2.40.10.10">
    <property type="entry name" value="Trypsin-like serine proteases"/>
    <property type="match status" value="2"/>
</dbReference>
<gene>
    <name evidence="4" type="ORF">JD844_005583</name>
</gene>
<dbReference type="InterPro" id="IPR043504">
    <property type="entry name" value="Peptidase_S1_PA_chymotrypsin"/>
</dbReference>
<dbReference type="EMBL" id="JAIPUX010000035">
    <property type="protein sequence ID" value="KAH0631301.1"/>
    <property type="molecule type" value="Genomic_DNA"/>
</dbReference>
<dbReference type="SUPFAM" id="SSF50494">
    <property type="entry name" value="Trypsin-like serine proteases"/>
    <property type="match status" value="1"/>
</dbReference>
<proteinExistence type="inferred from homology"/>
<dbReference type="InterPro" id="IPR009003">
    <property type="entry name" value="Peptidase_S1_PA"/>
</dbReference>
<dbReference type="PROSITE" id="PS00135">
    <property type="entry name" value="TRYPSIN_SER"/>
    <property type="match status" value="1"/>
</dbReference>
<comment type="similarity">
    <text evidence="1">Belongs to the peptidase S1 family. Snake venom subfamily.</text>
</comment>
<keyword evidence="2" id="KW-1015">Disulfide bond</keyword>
<dbReference type="InterPro" id="IPR001254">
    <property type="entry name" value="Trypsin_dom"/>
</dbReference>
<dbReference type="PRINTS" id="PR00722">
    <property type="entry name" value="CHYMOTRYPSIN"/>
</dbReference>
<dbReference type="SMART" id="SM00020">
    <property type="entry name" value="Tryp_SPc"/>
    <property type="match status" value="1"/>
</dbReference>
<dbReference type="Pfam" id="PF00089">
    <property type="entry name" value="Trypsin"/>
    <property type="match status" value="1"/>
</dbReference>
<evidence type="ECO:0000313" key="4">
    <source>
        <dbReference type="EMBL" id="KAH0631301.1"/>
    </source>
</evidence>
<organism evidence="4 5">
    <name type="scientific">Phrynosoma platyrhinos</name>
    <name type="common">Desert horned lizard</name>
    <dbReference type="NCBI Taxonomy" id="52577"/>
    <lineage>
        <taxon>Eukaryota</taxon>
        <taxon>Metazoa</taxon>
        <taxon>Chordata</taxon>
        <taxon>Craniata</taxon>
        <taxon>Vertebrata</taxon>
        <taxon>Euteleostomi</taxon>
        <taxon>Lepidosauria</taxon>
        <taxon>Squamata</taxon>
        <taxon>Bifurcata</taxon>
        <taxon>Unidentata</taxon>
        <taxon>Episquamata</taxon>
        <taxon>Toxicofera</taxon>
        <taxon>Iguania</taxon>
        <taxon>Phrynosomatidae</taxon>
        <taxon>Phrynosomatinae</taxon>
        <taxon>Phrynosoma</taxon>
    </lineage>
</organism>
<feature type="domain" description="Peptidase S1" evidence="3">
    <location>
        <begin position="1"/>
        <end position="198"/>
    </location>
</feature>
<dbReference type="PANTHER" id="PTHR24271:SF48">
    <property type="entry name" value="KALLIKREIN-14"/>
    <property type="match status" value="1"/>
</dbReference>
<dbReference type="CDD" id="cd00190">
    <property type="entry name" value="Tryp_SPc"/>
    <property type="match status" value="1"/>
</dbReference>
<accession>A0ABQ7TPF1</accession>
<comment type="caution">
    <text evidence="4">The sequence shown here is derived from an EMBL/GenBank/DDBJ whole genome shotgun (WGS) entry which is preliminary data.</text>
</comment>
<dbReference type="PROSITE" id="PS50240">
    <property type="entry name" value="TRYPSIN_DOM"/>
    <property type="match status" value="1"/>
</dbReference>